<gene>
    <name evidence="3" type="ORF">GOP47_0002979</name>
</gene>
<sequence>MRHKFSKQELEHVKKDYDDFLRDLSAGKNIQTLIPEADGFSKFFALLQERERKKLTLEFEARLAAEEKARIYEASAEAAESRLLQLLDERTKLHLKFDEELEQKEVERVRLHSLFEKERLKSETAKKELHDLKEKFASLLSRAPLSSGVKCDDLREISLSPRHFFKLSDVLEKRDVFENEKREEPSKLSVCSNKGDCGTAQKKIETIEDAMTERSIQFKNRETCILQQVRQQEMQLKTAEDAFQELERKLKHVELDKGPLKECPDHSQTQHKNAKLMEKSTQTSSWNDGVYEKYSCVYQSPIFEHNHPKAKSGKGFFDATSETDSDERELNYREQREDQTDIEIRQLTQELKNIGADMLSLHKVPDSNGNNFARINDFNHAESSLDKPMNEEEVTNQTLKRILKEKTLQLNKVLTQHAKELQRMQSSTSQAHELNKQLASNVANSETKLAELQGHYNSLLGSLENQLNEARKDVQDLRKDAVQLRDGLSESDQKLKELKESADLRQVELTEARRAKQELKKEKDTIEKEKSDLSVKLQEAHKEVNEQASRVAEYLSINEELLDFAQRKENEVSVLSQQVQTLQEQILEKANADSKLQSDFEEARKELNEVQKAYSSIESENELLKSKLSENNLQLLQQEGTIATLTKQMADIMQGRDSMLEEAAQFHGYLQNAKYKEFELENKLRQSSSHIKDLEKRLQDMESESIRSRSELADLKKQNSTLQKLVEDKDNDTLGLKKSVNELRKKVQDLEEEVLLKEGQIAIISSQNRENYETF</sequence>
<dbReference type="EMBL" id="JABFUD020000002">
    <property type="protein sequence ID" value="KAI5083236.1"/>
    <property type="molecule type" value="Genomic_DNA"/>
</dbReference>
<evidence type="ECO:0000256" key="1">
    <source>
        <dbReference type="SAM" id="Coils"/>
    </source>
</evidence>
<feature type="coiled-coil region" evidence="1">
    <location>
        <begin position="115"/>
        <end position="142"/>
    </location>
</feature>
<feature type="coiled-coil region" evidence="1">
    <location>
        <begin position="229"/>
        <end position="256"/>
    </location>
</feature>
<name>A0A9D4VB42_ADICA</name>
<accession>A0A9D4VB42</accession>
<feature type="region of interest" description="Disordered" evidence="2">
    <location>
        <begin position="313"/>
        <end position="336"/>
    </location>
</feature>
<dbReference type="Proteomes" id="UP000886520">
    <property type="component" value="Chromosome 3"/>
</dbReference>
<dbReference type="OrthoDB" id="1914944at2759"/>
<comment type="caution">
    <text evidence="3">The sequence shown here is derived from an EMBL/GenBank/DDBJ whole genome shotgun (WGS) entry which is preliminary data.</text>
</comment>
<evidence type="ECO:0000256" key="2">
    <source>
        <dbReference type="SAM" id="MobiDB-lite"/>
    </source>
</evidence>
<proteinExistence type="predicted"/>
<dbReference type="PANTHER" id="PTHR23239:SF180">
    <property type="entry name" value="KERATIN, TYPE I CYTOSKELETAL 17"/>
    <property type="match status" value="1"/>
</dbReference>
<dbReference type="PANTHER" id="PTHR23239">
    <property type="entry name" value="INTERMEDIATE FILAMENT"/>
    <property type="match status" value="1"/>
</dbReference>
<keyword evidence="1" id="KW-0175">Coiled coil</keyword>
<feature type="region of interest" description="Disordered" evidence="2">
    <location>
        <begin position="258"/>
        <end position="281"/>
    </location>
</feature>
<evidence type="ECO:0000313" key="3">
    <source>
        <dbReference type="EMBL" id="KAI5083236.1"/>
    </source>
</evidence>
<feature type="coiled-coil region" evidence="1">
    <location>
        <begin position="62"/>
        <end position="89"/>
    </location>
</feature>
<dbReference type="GO" id="GO:0005856">
    <property type="term" value="C:cytoskeleton"/>
    <property type="evidence" value="ECO:0007669"/>
    <property type="project" value="TreeGrafter"/>
</dbReference>
<keyword evidence="4" id="KW-1185">Reference proteome</keyword>
<feature type="coiled-coil region" evidence="1">
    <location>
        <begin position="677"/>
        <end position="760"/>
    </location>
</feature>
<dbReference type="GO" id="GO:0005198">
    <property type="term" value="F:structural molecule activity"/>
    <property type="evidence" value="ECO:0007669"/>
    <property type="project" value="InterPro"/>
</dbReference>
<protein>
    <submittedName>
        <fullName evidence="3">Uncharacterized protein</fullName>
    </submittedName>
</protein>
<reference evidence="3" key="1">
    <citation type="submission" date="2021-01" db="EMBL/GenBank/DDBJ databases">
        <title>Adiantum capillus-veneris genome.</title>
        <authorList>
            <person name="Fang Y."/>
            <person name="Liao Q."/>
        </authorList>
    </citation>
    <scope>NUCLEOTIDE SEQUENCE</scope>
    <source>
        <strain evidence="3">H3</strain>
        <tissue evidence="3">Leaf</tissue>
    </source>
</reference>
<evidence type="ECO:0000313" key="4">
    <source>
        <dbReference type="Proteomes" id="UP000886520"/>
    </source>
</evidence>
<feature type="coiled-coil region" evidence="1">
    <location>
        <begin position="435"/>
        <end position="627"/>
    </location>
</feature>
<organism evidence="3 4">
    <name type="scientific">Adiantum capillus-veneris</name>
    <name type="common">Maidenhair fern</name>
    <dbReference type="NCBI Taxonomy" id="13818"/>
    <lineage>
        <taxon>Eukaryota</taxon>
        <taxon>Viridiplantae</taxon>
        <taxon>Streptophyta</taxon>
        <taxon>Embryophyta</taxon>
        <taxon>Tracheophyta</taxon>
        <taxon>Polypodiopsida</taxon>
        <taxon>Polypodiidae</taxon>
        <taxon>Polypodiales</taxon>
        <taxon>Pteridineae</taxon>
        <taxon>Pteridaceae</taxon>
        <taxon>Vittarioideae</taxon>
        <taxon>Adiantum</taxon>
    </lineage>
</organism>
<dbReference type="InterPro" id="IPR002957">
    <property type="entry name" value="Keratin_I"/>
</dbReference>
<dbReference type="AlphaFoldDB" id="A0A9D4VB42"/>